<protein>
    <submittedName>
        <fullName evidence="1">Major facilitator superfamily domain-containing protein</fullName>
    </submittedName>
</protein>
<comment type="caution">
    <text evidence="1">The sequence shown here is derived from an EMBL/GenBank/DDBJ whole genome shotgun (WGS) entry which is preliminary data.</text>
</comment>
<accession>A0ACB8QGW7</accession>
<dbReference type="EMBL" id="MU273605">
    <property type="protein sequence ID" value="KAI0030798.1"/>
    <property type="molecule type" value="Genomic_DNA"/>
</dbReference>
<gene>
    <name evidence="1" type="ORF">K488DRAFT_53422</name>
</gene>
<keyword evidence="2" id="KW-1185">Reference proteome</keyword>
<proteinExistence type="predicted"/>
<evidence type="ECO:0000313" key="1">
    <source>
        <dbReference type="EMBL" id="KAI0030798.1"/>
    </source>
</evidence>
<reference evidence="1" key="2">
    <citation type="journal article" date="2022" name="New Phytol.">
        <title>Evolutionary transition to the ectomycorrhizal habit in the genomes of a hyperdiverse lineage of mushroom-forming fungi.</title>
        <authorList>
            <person name="Looney B."/>
            <person name="Miyauchi S."/>
            <person name="Morin E."/>
            <person name="Drula E."/>
            <person name="Courty P.E."/>
            <person name="Kohler A."/>
            <person name="Kuo A."/>
            <person name="LaButti K."/>
            <person name="Pangilinan J."/>
            <person name="Lipzen A."/>
            <person name="Riley R."/>
            <person name="Andreopoulos W."/>
            <person name="He G."/>
            <person name="Johnson J."/>
            <person name="Nolan M."/>
            <person name="Tritt A."/>
            <person name="Barry K.W."/>
            <person name="Grigoriev I.V."/>
            <person name="Nagy L.G."/>
            <person name="Hibbett D."/>
            <person name="Henrissat B."/>
            <person name="Matheny P.B."/>
            <person name="Labbe J."/>
            <person name="Martin F.M."/>
        </authorList>
    </citation>
    <scope>NUCLEOTIDE SEQUENCE</scope>
    <source>
        <strain evidence="1">EC-137</strain>
    </source>
</reference>
<reference evidence="1" key="1">
    <citation type="submission" date="2021-02" db="EMBL/GenBank/DDBJ databases">
        <authorList>
            <consortium name="DOE Joint Genome Institute"/>
            <person name="Ahrendt S."/>
            <person name="Looney B.P."/>
            <person name="Miyauchi S."/>
            <person name="Morin E."/>
            <person name="Drula E."/>
            <person name="Courty P.E."/>
            <person name="Chicoki N."/>
            <person name="Fauchery L."/>
            <person name="Kohler A."/>
            <person name="Kuo A."/>
            <person name="Labutti K."/>
            <person name="Pangilinan J."/>
            <person name="Lipzen A."/>
            <person name="Riley R."/>
            <person name="Andreopoulos W."/>
            <person name="He G."/>
            <person name="Johnson J."/>
            <person name="Barry K.W."/>
            <person name="Grigoriev I.V."/>
            <person name="Nagy L."/>
            <person name="Hibbett D."/>
            <person name="Henrissat B."/>
            <person name="Matheny P.B."/>
            <person name="Labbe J."/>
            <person name="Martin F."/>
        </authorList>
    </citation>
    <scope>NUCLEOTIDE SEQUENCE</scope>
    <source>
        <strain evidence="1">EC-137</strain>
    </source>
</reference>
<dbReference type="Proteomes" id="UP000814128">
    <property type="component" value="Unassembled WGS sequence"/>
</dbReference>
<evidence type="ECO:0000313" key="2">
    <source>
        <dbReference type="Proteomes" id="UP000814128"/>
    </source>
</evidence>
<organism evidence="1 2">
    <name type="scientific">Vararia minispora EC-137</name>
    <dbReference type="NCBI Taxonomy" id="1314806"/>
    <lineage>
        <taxon>Eukaryota</taxon>
        <taxon>Fungi</taxon>
        <taxon>Dikarya</taxon>
        <taxon>Basidiomycota</taxon>
        <taxon>Agaricomycotina</taxon>
        <taxon>Agaricomycetes</taxon>
        <taxon>Russulales</taxon>
        <taxon>Lachnocladiaceae</taxon>
        <taxon>Vararia</taxon>
    </lineage>
</organism>
<name>A0ACB8QGW7_9AGAM</name>
<sequence length="451" mass="49339">MPLGEYKMYKRRWCGTIAMFVLEVVASMTWPWFGPISSTAVEEFGFTLDEVNWLGNIISCAYLIVGFLTPYLVRRVGVRYTCYLASLCLLISGWIRYAGTAKGLSKNGAYALIILGQFFSGMSQPVYQILAPKYSELWFDLNSRTTATMLVSIANPIGGAIGQILSPTFSTVRQSILVLAIISTAVIPVVILVPERPPTPPTYAGSKPSPPISTLLFAMLGREPETSDAYMTRRERLDFGLLLFIFSVLLSAINTLSVLTNQWLTPYGYSDNTAGLMGAALLIAGIIAALVTAPLFDRVFTHHLSLTIRVLCPTIGVAWFSLIWAVRSNNAPALYVLFALIGGCSIALLPMALELAVELTRNADGSSAALWWSGNLFCIIFITSQGALRAPLSANPPQNMHRAIIFNGVWCLVSSVFIFALQGHQVRRQKDEQMMRRETEGGGGEKDCHGA</sequence>